<evidence type="ECO:0000256" key="4">
    <source>
        <dbReference type="ARBA" id="ARBA00006511"/>
    </source>
</evidence>
<evidence type="ECO:0000256" key="9">
    <source>
        <dbReference type="ARBA" id="ARBA00022964"/>
    </source>
</evidence>
<organism evidence="15">
    <name type="scientific">Ascaris suum</name>
    <name type="common">Pig roundworm</name>
    <name type="synonym">Ascaris lumbricoides</name>
    <dbReference type="NCBI Taxonomy" id="6253"/>
    <lineage>
        <taxon>Eukaryota</taxon>
        <taxon>Metazoa</taxon>
        <taxon>Ecdysozoa</taxon>
        <taxon>Nematoda</taxon>
        <taxon>Chromadorea</taxon>
        <taxon>Rhabditida</taxon>
        <taxon>Spirurina</taxon>
        <taxon>Ascaridomorpha</taxon>
        <taxon>Ascaridoidea</taxon>
        <taxon>Ascarididae</taxon>
        <taxon>Ascaris</taxon>
    </lineage>
</organism>
<dbReference type="EC" id="1.14.11.2" evidence="5"/>
<dbReference type="InterPro" id="IPR011990">
    <property type="entry name" value="TPR-like_helical_dom_sf"/>
</dbReference>
<dbReference type="Gene3D" id="1.25.40.10">
    <property type="entry name" value="Tetratricopeptide repeat domain"/>
    <property type="match status" value="1"/>
</dbReference>
<feature type="repeat" description="TPR" evidence="13">
    <location>
        <begin position="205"/>
        <end position="238"/>
    </location>
</feature>
<comment type="cofactor">
    <cofactor evidence="1">
        <name>L-ascorbate</name>
        <dbReference type="ChEBI" id="CHEBI:38290"/>
    </cofactor>
</comment>
<sequence>MLLILLGLICGVSADIFSSMATMKALVGAEKDIPLMINAYVEKEMERLEYLRKFADEVQQRNDNAIAYGEESITHPINAFLLIKEMTTDWRKVVDIMMSNSADEFIRNVTHQRIMRRFRYPTEEDLAGAAIGLLRLQDTYRLDTTDIANGKILHSKMRTVSLNANDCFEIGRAAYNDYDYYHTILWMQEAKDRVEKENPPTASLEDILEFLAFALYKQGNLKRALQLTDQLVRLAPNHPRAKGNLKWYEDLLEDEGVRRVDMRRNIPPLLNPRHDGGLEHTERDIFEALCRHEVPVSTKALSRLYCYYKMDRPYLRLAPIKVEIMRLNPLAVLFHQIMSDEEAHIIEMLAIPKLNRATVQNAMTGGLETASYRISKSAWLKPHEHEVVDRFNKRLDMATNLEMETAEELQIQNYGVGGHYDPHFDCARKEEKNAFKELGTGNRVATILVYMTEPEIGGGTVFTEVKTSVACTKNAALFWYNLLRSGEVDMRSRHAACPVLTGVKWVTNKWIHERGQEWRRPCGLNQFDQERYVGDLGAPEPRYHYNIRSTP</sequence>
<dbReference type="Pfam" id="PF08336">
    <property type="entry name" value="P4Ha_N"/>
    <property type="match status" value="1"/>
</dbReference>
<dbReference type="InterPro" id="IPR013547">
    <property type="entry name" value="P4H_N"/>
</dbReference>
<dbReference type="AlphaFoldDB" id="F1L319"/>
<keyword evidence="13" id="KW-0802">TPR repeat</keyword>
<protein>
    <recommendedName>
        <fullName evidence="5">procollagen-proline 4-dioxygenase</fullName>
        <ecNumber evidence="5">1.14.11.2</ecNumber>
    </recommendedName>
</protein>
<dbReference type="PANTHER" id="PTHR10869">
    <property type="entry name" value="PROLYL 4-HYDROXYLASE ALPHA SUBUNIT"/>
    <property type="match status" value="1"/>
</dbReference>
<evidence type="ECO:0000256" key="7">
    <source>
        <dbReference type="ARBA" id="ARBA00022824"/>
    </source>
</evidence>
<evidence type="ECO:0000256" key="2">
    <source>
        <dbReference type="ARBA" id="ARBA00002035"/>
    </source>
</evidence>
<keyword evidence="9" id="KW-0223">Dioxygenase</keyword>
<evidence type="ECO:0000256" key="1">
    <source>
        <dbReference type="ARBA" id="ARBA00001961"/>
    </source>
</evidence>
<comment type="function">
    <text evidence="2">Catalyzes the post-translational formation of 4-hydroxyproline in -Xaa-Pro-Gly- sequences in collagens and other proteins.</text>
</comment>
<feature type="domain" description="Fe2OG dioxygenase" evidence="14">
    <location>
        <begin position="405"/>
        <end position="513"/>
    </location>
</feature>
<evidence type="ECO:0000256" key="8">
    <source>
        <dbReference type="ARBA" id="ARBA00022896"/>
    </source>
</evidence>
<dbReference type="InterPro" id="IPR059068">
    <property type="entry name" value="TPR_P4H"/>
</dbReference>
<evidence type="ECO:0000256" key="5">
    <source>
        <dbReference type="ARBA" id="ARBA00012269"/>
    </source>
</evidence>
<dbReference type="InterPro" id="IPR019734">
    <property type="entry name" value="TPR_rpt"/>
</dbReference>
<dbReference type="Pfam" id="PF13640">
    <property type="entry name" value="2OG-FeII_Oxy_3"/>
    <property type="match status" value="1"/>
</dbReference>
<evidence type="ECO:0000256" key="3">
    <source>
        <dbReference type="ARBA" id="ARBA00004319"/>
    </source>
</evidence>
<proteinExistence type="evidence at transcript level"/>
<dbReference type="FunFam" id="1.25.40.10:FF:000006">
    <property type="entry name" value="Prolyl 4-hydroxylase subunit alpha 2"/>
    <property type="match status" value="1"/>
</dbReference>
<keyword evidence="12" id="KW-0325">Glycoprotein</keyword>
<dbReference type="InterPro" id="IPR045054">
    <property type="entry name" value="P4HA-like"/>
</dbReference>
<keyword evidence="8" id="KW-0847">Vitamin C</keyword>
<dbReference type="GO" id="GO:0031418">
    <property type="term" value="F:L-ascorbic acid binding"/>
    <property type="evidence" value="ECO:0007669"/>
    <property type="project" value="UniProtKB-KW"/>
</dbReference>
<dbReference type="Pfam" id="PF23558">
    <property type="entry name" value="TPR_P4H"/>
    <property type="match status" value="1"/>
</dbReference>
<reference evidence="15" key="1">
    <citation type="journal article" date="2011" name="Genome Res.">
        <title>Deep small RNA sequencing from the nematode Ascaris reveals conservation, functional diversification, and novel developmental profiles.</title>
        <authorList>
            <person name="Wang J."/>
            <person name="Czech B."/>
            <person name="Crunk A."/>
            <person name="Wallace A."/>
            <person name="Mitreva M."/>
            <person name="Hannon G.J."/>
            <person name="Davis R.E."/>
        </authorList>
    </citation>
    <scope>NUCLEOTIDE SEQUENCE</scope>
</reference>
<evidence type="ECO:0000256" key="10">
    <source>
        <dbReference type="ARBA" id="ARBA00023002"/>
    </source>
</evidence>
<evidence type="ECO:0000256" key="6">
    <source>
        <dbReference type="ARBA" id="ARBA00022723"/>
    </source>
</evidence>
<dbReference type="EMBL" id="JI170398">
    <property type="protein sequence ID" value="ADY44523.1"/>
    <property type="molecule type" value="mRNA"/>
</dbReference>
<keyword evidence="11" id="KW-0408">Iron</keyword>
<keyword evidence="7" id="KW-0256">Endoplasmic reticulum</keyword>
<dbReference type="GO" id="GO:0005506">
    <property type="term" value="F:iron ion binding"/>
    <property type="evidence" value="ECO:0007669"/>
    <property type="project" value="InterPro"/>
</dbReference>
<evidence type="ECO:0000256" key="12">
    <source>
        <dbReference type="ARBA" id="ARBA00023180"/>
    </source>
</evidence>
<keyword evidence="10" id="KW-0560">Oxidoreductase</keyword>
<dbReference type="GO" id="GO:0004656">
    <property type="term" value="F:procollagen-proline 4-dioxygenase activity"/>
    <property type="evidence" value="ECO:0007669"/>
    <property type="project" value="UniProtKB-EC"/>
</dbReference>
<dbReference type="PROSITE" id="PS51471">
    <property type="entry name" value="FE2OG_OXY"/>
    <property type="match status" value="1"/>
</dbReference>
<keyword evidence="6" id="KW-0479">Metal-binding</keyword>
<dbReference type="InterPro" id="IPR006620">
    <property type="entry name" value="Pro_4_hyd_alph"/>
</dbReference>
<dbReference type="SUPFAM" id="SSF48452">
    <property type="entry name" value="TPR-like"/>
    <property type="match status" value="1"/>
</dbReference>
<dbReference type="PROSITE" id="PS50005">
    <property type="entry name" value="TPR"/>
    <property type="match status" value="1"/>
</dbReference>
<dbReference type="FunFam" id="2.60.120.620:FF:000001">
    <property type="entry name" value="Prolyl 4-hydroxylase subunit alpha 2"/>
    <property type="match status" value="1"/>
</dbReference>
<comment type="similarity">
    <text evidence="4">Belongs to the P4HA family.</text>
</comment>
<comment type="subcellular location">
    <subcellularLocation>
        <location evidence="3">Endoplasmic reticulum lumen</location>
    </subcellularLocation>
</comment>
<evidence type="ECO:0000313" key="15">
    <source>
        <dbReference type="EMBL" id="ADY44523.1"/>
    </source>
</evidence>
<dbReference type="InterPro" id="IPR044862">
    <property type="entry name" value="Pro_4_hyd_alph_FE2OG_OXY"/>
</dbReference>
<name>F1L319_ASCSU</name>
<evidence type="ECO:0000256" key="11">
    <source>
        <dbReference type="ARBA" id="ARBA00023004"/>
    </source>
</evidence>
<dbReference type="GO" id="GO:0005788">
    <property type="term" value="C:endoplasmic reticulum lumen"/>
    <property type="evidence" value="ECO:0007669"/>
    <property type="project" value="UniProtKB-SubCell"/>
</dbReference>
<dbReference type="InterPro" id="IPR005123">
    <property type="entry name" value="Oxoglu/Fe-dep_dioxygenase_dom"/>
</dbReference>
<dbReference type="Gene3D" id="6.10.140.1460">
    <property type="match status" value="1"/>
</dbReference>
<dbReference type="Gene3D" id="2.60.120.620">
    <property type="entry name" value="q2cbj1_9rhob like domain"/>
    <property type="match status" value="1"/>
</dbReference>
<dbReference type="PANTHER" id="PTHR10869:SF244">
    <property type="entry name" value="PROLYL 4-HYDROXYLASE SUBUNIT ALPHA-2"/>
    <property type="match status" value="1"/>
</dbReference>
<evidence type="ECO:0000256" key="13">
    <source>
        <dbReference type="PROSITE-ProRule" id="PRU00339"/>
    </source>
</evidence>
<dbReference type="SMART" id="SM00702">
    <property type="entry name" value="P4Hc"/>
    <property type="match status" value="1"/>
</dbReference>
<accession>F1L319</accession>
<evidence type="ECO:0000259" key="14">
    <source>
        <dbReference type="PROSITE" id="PS51471"/>
    </source>
</evidence>